<feature type="compositionally biased region" description="Basic and acidic residues" evidence="1">
    <location>
        <begin position="244"/>
        <end position="254"/>
    </location>
</feature>
<dbReference type="EMBL" id="LT934123">
    <property type="protein sequence ID" value="VAI78699.1"/>
    <property type="molecule type" value="Genomic_DNA"/>
</dbReference>
<feature type="domain" description="MINDY deubiquitinase" evidence="2">
    <location>
        <begin position="530"/>
        <end position="647"/>
    </location>
</feature>
<feature type="compositionally biased region" description="Pro residues" evidence="1">
    <location>
        <begin position="1"/>
        <end position="14"/>
    </location>
</feature>
<dbReference type="Proteomes" id="UP000324705">
    <property type="component" value="Chromosome 7A"/>
</dbReference>
<feature type="region of interest" description="Disordered" evidence="1">
    <location>
        <begin position="1"/>
        <end position="33"/>
    </location>
</feature>
<dbReference type="PROSITE" id="PS50330">
    <property type="entry name" value="UIM"/>
    <property type="match status" value="1"/>
</dbReference>
<feature type="compositionally biased region" description="Low complexity" evidence="1">
    <location>
        <begin position="323"/>
        <end position="336"/>
    </location>
</feature>
<dbReference type="GO" id="GO:0071944">
    <property type="term" value="C:cell periphery"/>
    <property type="evidence" value="ECO:0007669"/>
    <property type="project" value="TreeGrafter"/>
</dbReference>
<feature type="region of interest" description="Disordered" evidence="1">
    <location>
        <begin position="701"/>
        <end position="766"/>
    </location>
</feature>
<dbReference type="InterPro" id="IPR007518">
    <property type="entry name" value="MINDY"/>
</dbReference>
<proteinExistence type="predicted"/>
<feature type="region of interest" description="Disordered" evidence="1">
    <location>
        <begin position="270"/>
        <end position="296"/>
    </location>
</feature>
<feature type="domain" description="MINDY deubiquitinase" evidence="2">
    <location>
        <begin position="35"/>
        <end position="207"/>
    </location>
</feature>
<dbReference type="GO" id="GO:0004843">
    <property type="term" value="F:cysteine-type deubiquitinase activity"/>
    <property type="evidence" value="ECO:0007669"/>
    <property type="project" value="InterPro"/>
</dbReference>
<dbReference type="PANTHER" id="PTHR18063:SF6">
    <property type="entry name" value="UBIQUITIN CARBOXYL-TERMINAL HYDROLASE"/>
    <property type="match status" value="1"/>
</dbReference>
<dbReference type="AlphaFoldDB" id="A0A9R0ZKA7"/>
<dbReference type="Gramene" id="TRITD7Av1G218880.5">
    <property type="protein sequence ID" value="TRITD7Av1G218880.5"/>
    <property type="gene ID" value="TRITD7Av1G218880"/>
</dbReference>
<dbReference type="GO" id="GO:0005829">
    <property type="term" value="C:cytosol"/>
    <property type="evidence" value="ECO:0007669"/>
    <property type="project" value="TreeGrafter"/>
</dbReference>
<evidence type="ECO:0000313" key="3">
    <source>
        <dbReference type="EMBL" id="VAI78699.1"/>
    </source>
</evidence>
<dbReference type="OMA" id="MEVSHKN"/>
<dbReference type="InterPro" id="IPR033979">
    <property type="entry name" value="MINDY_domain"/>
</dbReference>
<reference evidence="3 4" key="1">
    <citation type="submission" date="2017-09" db="EMBL/GenBank/DDBJ databases">
        <authorList>
            <consortium name="International Durum Wheat Genome Sequencing Consortium (IDWGSC)"/>
            <person name="Milanesi L."/>
        </authorList>
    </citation>
    <scope>NUCLEOTIDE SEQUENCE [LARGE SCALE GENOMIC DNA]</scope>
    <source>
        <strain evidence="4">cv. Svevo</strain>
    </source>
</reference>
<dbReference type="GO" id="GO:0016807">
    <property type="term" value="F:cysteine-type carboxypeptidase activity"/>
    <property type="evidence" value="ECO:0007669"/>
    <property type="project" value="TreeGrafter"/>
</dbReference>
<feature type="compositionally biased region" description="Polar residues" evidence="1">
    <location>
        <begin position="405"/>
        <end position="437"/>
    </location>
</feature>
<feature type="compositionally biased region" description="Polar residues" evidence="1">
    <location>
        <begin position="450"/>
        <end position="469"/>
    </location>
</feature>
<evidence type="ECO:0000256" key="1">
    <source>
        <dbReference type="SAM" id="MobiDB-lite"/>
    </source>
</evidence>
<evidence type="ECO:0000259" key="2">
    <source>
        <dbReference type="Pfam" id="PF04424"/>
    </source>
</evidence>
<feature type="region of interest" description="Disordered" evidence="1">
    <location>
        <begin position="364"/>
        <end position="470"/>
    </location>
</feature>
<feature type="region of interest" description="Disordered" evidence="1">
    <location>
        <begin position="308"/>
        <end position="351"/>
    </location>
</feature>
<dbReference type="Pfam" id="PF04424">
    <property type="entry name" value="MINDY_DUB"/>
    <property type="match status" value="2"/>
</dbReference>
<dbReference type="GO" id="GO:1990380">
    <property type="term" value="F:K48-linked deubiquitinase activity"/>
    <property type="evidence" value="ECO:0007669"/>
    <property type="project" value="InterPro"/>
</dbReference>
<sequence length="766" mass="83258">MSADTPPLPPPAPPLGALDPEPEPAQPLEPPEVMHKTRAVDFLGRRTPIVYQNDNGPCPLLAICNVLLLKNVISLNPDAGEVSQQKLLSLVADRLIDSNSSAQGRDEEYARNWEHNISDAIDLLPRLTTGIDVNVMFRKVDDFEFTPERAIFDLLDIPLYHGWIVDPQDTDTASAIGSKSYNALASGLAEYKSEKPAEEDKHVAEEETVDFAAATAAALGVPSPTVSLGKSFDESTLSDSAELQMRRGDREEDEELRRVLSLSKAESTNVVDGSVSFSTSQSHSSSNIEDTPRSESFVLEAPEVVGLSNKEEGSHDSTLQNTNSDANVSEVASSESEQALTSKETEEDGKRDALVAHLDIPVQSSESTVACPSHESSVLDGEASAPAPAPDLAEASKETCREHSTMQIHDTQSSDTAPQVSDTENSCDSATVTSQATPMGATPQAYDTAPQVSDTENSCDSGTVTSQATPMGAIPEQDEKVASLDTAVLASSSIQGNEPIYQGEEHVLGSGNMAFQTEEPVYEGEVVLAEQADKIAESSQCLENGAADHQWDLIDNFLQSTANQLTVYGLFCLQEGLKERELCVFFRNNHFNSMFKLDVFIFSMLFVQHNGSLYLLATDQGFFSQTDLVWQKLDEVNGDGVFVTSNFTPFTAESPRNDSWNQQQAMTTTADYIAQFDNSTLPNSSGDSDLELAIALQQQEFGQQPQRQEPPPQQQQPQQQQQQQTQTHQTPNQSSGRPGLVVGPRQRSNVPPPARTESKKEKCIVM</sequence>
<feature type="compositionally biased region" description="Polar residues" evidence="1">
    <location>
        <begin position="364"/>
        <end position="376"/>
    </location>
</feature>
<name>A0A9R0ZKA7_TRITD</name>
<evidence type="ECO:0000313" key="4">
    <source>
        <dbReference type="Proteomes" id="UP000324705"/>
    </source>
</evidence>
<keyword evidence="4" id="KW-1185">Reference proteome</keyword>
<feature type="compositionally biased region" description="Basic and acidic residues" evidence="1">
    <location>
        <begin position="394"/>
        <end position="404"/>
    </location>
</feature>
<organism evidence="3 4">
    <name type="scientific">Triticum turgidum subsp. durum</name>
    <name type="common">Durum wheat</name>
    <name type="synonym">Triticum durum</name>
    <dbReference type="NCBI Taxonomy" id="4567"/>
    <lineage>
        <taxon>Eukaryota</taxon>
        <taxon>Viridiplantae</taxon>
        <taxon>Streptophyta</taxon>
        <taxon>Embryophyta</taxon>
        <taxon>Tracheophyta</taxon>
        <taxon>Spermatophyta</taxon>
        <taxon>Magnoliopsida</taxon>
        <taxon>Liliopsida</taxon>
        <taxon>Poales</taxon>
        <taxon>Poaceae</taxon>
        <taxon>BOP clade</taxon>
        <taxon>Pooideae</taxon>
        <taxon>Triticodae</taxon>
        <taxon>Triticeae</taxon>
        <taxon>Triticinae</taxon>
        <taxon>Triticum</taxon>
    </lineage>
</organism>
<gene>
    <name evidence="3" type="ORF">TRITD_7Av1G218880</name>
</gene>
<feature type="region of interest" description="Disordered" evidence="1">
    <location>
        <begin position="228"/>
        <end position="254"/>
    </location>
</feature>
<feature type="compositionally biased region" description="Polar residues" evidence="1">
    <location>
        <begin position="228"/>
        <end position="241"/>
    </location>
</feature>
<protein>
    <recommendedName>
        <fullName evidence="2">MINDY deubiquitinase domain-containing protein</fullName>
    </recommendedName>
</protein>
<feature type="compositionally biased region" description="Low complexity" evidence="1">
    <location>
        <begin position="274"/>
        <end position="286"/>
    </location>
</feature>
<feature type="compositionally biased region" description="Basic and acidic residues" evidence="1">
    <location>
        <begin position="756"/>
        <end position="766"/>
    </location>
</feature>
<feature type="compositionally biased region" description="Low complexity" evidence="1">
    <location>
        <begin position="715"/>
        <end position="733"/>
    </location>
</feature>
<dbReference type="InterPro" id="IPR003903">
    <property type="entry name" value="UIM_dom"/>
</dbReference>
<dbReference type="GO" id="GO:0071108">
    <property type="term" value="P:protein K48-linked deubiquitination"/>
    <property type="evidence" value="ECO:0007669"/>
    <property type="project" value="TreeGrafter"/>
</dbReference>
<dbReference type="PANTHER" id="PTHR18063">
    <property type="entry name" value="NF-E2 INDUCIBLE PROTEIN"/>
    <property type="match status" value="1"/>
</dbReference>
<accession>A0A9R0ZKA7</accession>